<evidence type="ECO:0000313" key="2">
    <source>
        <dbReference type="EMBL" id="SFV67837.1"/>
    </source>
</evidence>
<sequence>MQRIEETVKPYDQNFTTMVPTGFVKFMRTCLIWQFIRFIAINIKMIIVVGKSH</sequence>
<gene>
    <name evidence="2" type="ORF">MNB_SV-10-1522</name>
</gene>
<evidence type="ECO:0000256" key="1">
    <source>
        <dbReference type="SAM" id="Phobius"/>
    </source>
</evidence>
<dbReference type="EMBL" id="FPHL01000048">
    <property type="protein sequence ID" value="SFV67837.1"/>
    <property type="molecule type" value="Genomic_DNA"/>
</dbReference>
<proteinExistence type="predicted"/>
<accession>A0A1W1CQ80</accession>
<dbReference type="AlphaFoldDB" id="A0A1W1CQ80"/>
<reference evidence="2" key="1">
    <citation type="submission" date="2016-10" db="EMBL/GenBank/DDBJ databases">
        <authorList>
            <person name="de Groot N.N."/>
        </authorList>
    </citation>
    <scope>NUCLEOTIDE SEQUENCE</scope>
</reference>
<organism evidence="2">
    <name type="scientific">hydrothermal vent metagenome</name>
    <dbReference type="NCBI Taxonomy" id="652676"/>
    <lineage>
        <taxon>unclassified sequences</taxon>
        <taxon>metagenomes</taxon>
        <taxon>ecological metagenomes</taxon>
    </lineage>
</organism>
<feature type="transmembrane region" description="Helical" evidence="1">
    <location>
        <begin position="31"/>
        <end position="50"/>
    </location>
</feature>
<protein>
    <submittedName>
        <fullName evidence="2">Uncharacterized protein</fullName>
    </submittedName>
</protein>
<keyword evidence="1" id="KW-0812">Transmembrane</keyword>
<keyword evidence="1" id="KW-0472">Membrane</keyword>
<name>A0A1W1CQ80_9ZZZZ</name>
<keyword evidence="1" id="KW-1133">Transmembrane helix</keyword>